<keyword evidence="2" id="KW-0282">Flagellum</keyword>
<dbReference type="PANTHER" id="PTHR32215:SF0">
    <property type="entry name" value="CILIA- AND FLAGELLA-ASSOCIATED PROTEIN 57"/>
    <property type="match status" value="1"/>
</dbReference>
<protein>
    <submittedName>
        <fullName evidence="2">Cilia-and flagella-associated protein 57</fullName>
    </submittedName>
</protein>
<name>A0A4Z2IQW6_9TELE</name>
<feature type="coiled-coil region" evidence="1">
    <location>
        <begin position="73"/>
        <end position="100"/>
    </location>
</feature>
<dbReference type="Proteomes" id="UP000314294">
    <property type="component" value="Unassembled WGS sequence"/>
</dbReference>
<dbReference type="EMBL" id="SRLO01000063">
    <property type="protein sequence ID" value="TNN79622.1"/>
    <property type="molecule type" value="Genomic_DNA"/>
</dbReference>
<dbReference type="AlphaFoldDB" id="A0A4Z2IQW6"/>
<evidence type="ECO:0000313" key="3">
    <source>
        <dbReference type="Proteomes" id="UP000314294"/>
    </source>
</evidence>
<sequence length="393" mass="46285">MNSQRSWLVTSRDFQHKYPTLCSCLSVLQTQNMLELKTRLEELQMENEYQLRLKDMDYDETLKELSDKFTQEIESLKTMQQAMKTEMEKQEREHQQSSAEAAVKHLVELKDLELSSSQKLIVEHKSYQDLQHEHQRMQGDFEMQLRAAEESNVQSLEELTQLYEAQLQEKTRLLVQCEEDAQQQVREFKEFTRQVKVDEERMIHDIQVKYEKKLHTERETNANLKGESSVGFQKANSLQRQVEDRCADINQLKQERLRLLGLIRSLENDVDLVKRQISGLESTNNDKDETIGSLKKKNQELEKLKFILDFQLSELNNKTETQQDDVNEKKQQINQLKEELGQIDKSNTQLKLSISNLGLKLRTKDKEMHKEMLMVSTRLTPGVCCSRCTLLVW</sequence>
<dbReference type="PANTHER" id="PTHR32215">
    <property type="entry name" value="CILIA- AND FLAGELLA-ASSOCIATED PROTEIN 57"/>
    <property type="match status" value="1"/>
</dbReference>
<feature type="coiled-coil region" evidence="1">
    <location>
        <begin position="235"/>
        <end position="346"/>
    </location>
</feature>
<keyword evidence="3" id="KW-1185">Reference proteome</keyword>
<dbReference type="OrthoDB" id="10251741at2759"/>
<proteinExistence type="predicted"/>
<keyword evidence="1" id="KW-0175">Coiled coil</keyword>
<evidence type="ECO:0000256" key="1">
    <source>
        <dbReference type="SAM" id="Coils"/>
    </source>
</evidence>
<gene>
    <name evidence="2" type="primary">Cfap57</name>
    <name evidence="2" type="ORF">EYF80_010204</name>
</gene>
<reference evidence="2 3" key="1">
    <citation type="submission" date="2019-03" db="EMBL/GenBank/DDBJ databases">
        <title>First draft genome of Liparis tanakae, snailfish: a comprehensive survey of snailfish specific genes.</title>
        <authorList>
            <person name="Kim W."/>
            <person name="Song I."/>
            <person name="Jeong J.-H."/>
            <person name="Kim D."/>
            <person name="Kim S."/>
            <person name="Ryu S."/>
            <person name="Song J.Y."/>
            <person name="Lee S.K."/>
        </authorList>
    </citation>
    <scope>NUCLEOTIDE SEQUENCE [LARGE SCALE GENOMIC DNA]</scope>
    <source>
        <tissue evidence="2">Muscle</tissue>
    </source>
</reference>
<evidence type="ECO:0000313" key="2">
    <source>
        <dbReference type="EMBL" id="TNN79622.1"/>
    </source>
</evidence>
<keyword evidence="2" id="KW-0966">Cell projection</keyword>
<feature type="coiled-coil region" evidence="1">
    <location>
        <begin position="146"/>
        <end position="194"/>
    </location>
</feature>
<dbReference type="InterPro" id="IPR052993">
    <property type="entry name" value="CFA-57"/>
</dbReference>
<accession>A0A4Z2IQW6</accession>
<organism evidence="2 3">
    <name type="scientific">Liparis tanakae</name>
    <name type="common">Tanaka's snailfish</name>
    <dbReference type="NCBI Taxonomy" id="230148"/>
    <lineage>
        <taxon>Eukaryota</taxon>
        <taxon>Metazoa</taxon>
        <taxon>Chordata</taxon>
        <taxon>Craniata</taxon>
        <taxon>Vertebrata</taxon>
        <taxon>Euteleostomi</taxon>
        <taxon>Actinopterygii</taxon>
        <taxon>Neopterygii</taxon>
        <taxon>Teleostei</taxon>
        <taxon>Neoteleostei</taxon>
        <taxon>Acanthomorphata</taxon>
        <taxon>Eupercaria</taxon>
        <taxon>Perciformes</taxon>
        <taxon>Cottioidei</taxon>
        <taxon>Cottales</taxon>
        <taxon>Liparidae</taxon>
        <taxon>Liparis</taxon>
    </lineage>
</organism>
<comment type="caution">
    <text evidence="2">The sequence shown here is derived from an EMBL/GenBank/DDBJ whole genome shotgun (WGS) entry which is preliminary data.</text>
</comment>
<keyword evidence="2" id="KW-0969">Cilium</keyword>